<protein>
    <submittedName>
        <fullName evidence="1">Putative molybdenum cofactor biosynthesis protein D2 / thiamineS</fullName>
    </submittedName>
</protein>
<dbReference type="SUPFAM" id="SSF54285">
    <property type="entry name" value="MoaD/ThiS"/>
    <property type="match status" value="1"/>
</dbReference>
<dbReference type="OrthoDB" id="3255135at2"/>
<dbReference type="InterPro" id="IPR016155">
    <property type="entry name" value="Mopterin_synth/thiamin_S_b"/>
</dbReference>
<sequence length="83" mass="8613">MSQITLRYFAAAAAAAGTEEESWPRPETLAQLRTSLADAYGPDMAAVLRAGSFLINGVVRKDDGALGSDDSLTVDVLPPFAGG</sequence>
<evidence type="ECO:0000313" key="1">
    <source>
        <dbReference type="EMBL" id="GED06248.1"/>
    </source>
</evidence>
<dbReference type="InterPro" id="IPR003749">
    <property type="entry name" value="ThiS/MoaD-like"/>
</dbReference>
<organism evidence="1 2">
    <name type="scientific">Glutamicibacter uratoxydans</name>
    <name type="common">Arthrobacter uratoxydans</name>
    <dbReference type="NCBI Taxonomy" id="43667"/>
    <lineage>
        <taxon>Bacteria</taxon>
        <taxon>Bacillati</taxon>
        <taxon>Actinomycetota</taxon>
        <taxon>Actinomycetes</taxon>
        <taxon>Micrococcales</taxon>
        <taxon>Micrococcaceae</taxon>
        <taxon>Glutamicibacter</taxon>
    </lineage>
</organism>
<dbReference type="AlphaFoldDB" id="A0A4Y4DSB3"/>
<dbReference type="Pfam" id="PF02597">
    <property type="entry name" value="ThiS"/>
    <property type="match status" value="1"/>
</dbReference>
<keyword evidence="2" id="KW-1185">Reference proteome</keyword>
<dbReference type="RefSeq" id="WP_141364118.1">
    <property type="nucleotide sequence ID" value="NZ_BAAAJL010000011.1"/>
</dbReference>
<accession>A0A4Y4DSB3</accession>
<dbReference type="Proteomes" id="UP000316612">
    <property type="component" value="Unassembled WGS sequence"/>
</dbReference>
<proteinExistence type="predicted"/>
<name>A0A4Y4DSB3_GLUUR</name>
<dbReference type="EMBL" id="BJNY01000009">
    <property type="protein sequence ID" value="GED06248.1"/>
    <property type="molecule type" value="Genomic_DNA"/>
</dbReference>
<reference evidence="1 2" key="1">
    <citation type="submission" date="2019-06" db="EMBL/GenBank/DDBJ databases">
        <title>Whole genome shotgun sequence of Glutamicibacter uratoxydans NBRC 15515.</title>
        <authorList>
            <person name="Hosoyama A."/>
            <person name="Uohara A."/>
            <person name="Ohji S."/>
            <person name="Ichikawa N."/>
        </authorList>
    </citation>
    <scope>NUCLEOTIDE SEQUENCE [LARGE SCALE GENOMIC DNA]</scope>
    <source>
        <strain evidence="1 2">NBRC 15515</strain>
    </source>
</reference>
<comment type="caution">
    <text evidence="1">The sequence shown here is derived from an EMBL/GenBank/DDBJ whole genome shotgun (WGS) entry which is preliminary data.</text>
</comment>
<dbReference type="Gene3D" id="3.10.20.30">
    <property type="match status" value="1"/>
</dbReference>
<gene>
    <name evidence="1" type="ORF">AUR04nite_17800</name>
</gene>
<evidence type="ECO:0000313" key="2">
    <source>
        <dbReference type="Proteomes" id="UP000316612"/>
    </source>
</evidence>
<dbReference type="CDD" id="cd17040">
    <property type="entry name" value="Ubl_MoaD_like"/>
    <property type="match status" value="1"/>
</dbReference>
<dbReference type="InterPro" id="IPR012675">
    <property type="entry name" value="Beta-grasp_dom_sf"/>
</dbReference>